<dbReference type="CDD" id="cd06464">
    <property type="entry name" value="ACD_sHsps-like"/>
    <property type="match status" value="1"/>
</dbReference>
<dbReference type="InterPro" id="IPR008978">
    <property type="entry name" value="HSP20-like_chaperone"/>
</dbReference>
<accession>A0A858RQ60</accession>
<dbReference type="Gene3D" id="2.60.40.790">
    <property type="match status" value="1"/>
</dbReference>
<sequence>MRILTHWNPLRDVQEFQNRVFHALQTAPAQGEGQCKPTAVADWVPVVDVVEDEKEFLITAELPEVTKENVRVTVDKGQLTLSGERKFEKEENGKKYHRVERAYGQFSRSFKLPDTVDAEKVEAEFKDGLLRIHLAKVEKSGPRQIEVKAE</sequence>
<dbReference type="Proteomes" id="UP000501812">
    <property type="component" value="Chromosome"/>
</dbReference>
<dbReference type="KEGG" id="luo:HHL09_24825"/>
<gene>
    <name evidence="4" type="ORF">HHL09_24825</name>
</gene>
<dbReference type="SUPFAM" id="SSF49764">
    <property type="entry name" value="HSP20-like chaperones"/>
    <property type="match status" value="1"/>
</dbReference>
<evidence type="ECO:0000259" key="3">
    <source>
        <dbReference type="PROSITE" id="PS01031"/>
    </source>
</evidence>
<keyword evidence="5" id="KW-1185">Reference proteome</keyword>
<dbReference type="PROSITE" id="PS01031">
    <property type="entry name" value="SHSP"/>
    <property type="match status" value="1"/>
</dbReference>
<reference evidence="4 5" key="1">
    <citation type="submission" date="2020-04" db="EMBL/GenBank/DDBJ databases">
        <title>Luteolibacter sp. G-1-1-1 isolated from soil.</title>
        <authorList>
            <person name="Dahal R.H."/>
        </authorList>
    </citation>
    <scope>NUCLEOTIDE SEQUENCE [LARGE SCALE GENOMIC DNA]</scope>
    <source>
        <strain evidence="4 5">G-1-1-1</strain>
    </source>
</reference>
<dbReference type="InterPro" id="IPR002068">
    <property type="entry name" value="A-crystallin/Hsp20_dom"/>
</dbReference>
<dbReference type="EMBL" id="CP051774">
    <property type="protein sequence ID" value="QJE98865.1"/>
    <property type="molecule type" value="Genomic_DNA"/>
</dbReference>
<dbReference type="RefSeq" id="WP_169457351.1">
    <property type="nucleotide sequence ID" value="NZ_CP051774.1"/>
</dbReference>
<dbReference type="AlphaFoldDB" id="A0A858RQ60"/>
<evidence type="ECO:0000313" key="4">
    <source>
        <dbReference type="EMBL" id="QJE98865.1"/>
    </source>
</evidence>
<evidence type="ECO:0000256" key="1">
    <source>
        <dbReference type="PROSITE-ProRule" id="PRU00285"/>
    </source>
</evidence>
<dbReference type="PANTHER" id="PTHR11527">
    <property type="entry name" value="HEAT-SHOCK PROTEIN 20 FAMILY MEMBER"/>
    <property type="match status" value="1"/>
</dbReference>
<proteinExistence type="inferred from homology"/>
<dbReference type="InterPro" id="IPR031107">
    <property type="entry name" value="Small_HSP"/>
</dbReference>
<protein>
    <submittedName>
        <fullName evidence="4">Hsp20/alpha crystallin family protein</fullName>
    </submittedName>
</protein>
<dbReference type="Pfam" id="PF00011">
    <property type="entry name" value="HSP20"/>
    <property type="match status" value="1"/>
</dbReference>
<name>A0A858RQ60_9BACT</name>
<organism evidence="4 5">
    <name type="scientific">Luteolibacter luteus</name>
    <dbReference type="NCBI Taxonomy" id="2728835"/>
    <lineage>
        <taxon>Bacteria</taxon>
        <taxon>Pseudomonadati</taxon>
        <taxon>Verrucomicrobiota</taxon>
        <taxon>Verrucomicrobiia</taxon>
        <taxon>Verrucomicrobiales</taxon>
        <taxon>Verrucomicrobiaceae</taxon>
        <taxon>Luteolibacter</taxon>
    </lineage>
</organism>
<evidence type="ECO:0000256" key="2">
    <source>
        <dbReference type="RuleBase" id="RU003616"/>
    </source>
</evidence>
<feature type="domain" description="SHSP" evidence="3">
    <location>
        <begin position="38"/>
        <end position="150"/>
    </location>
</feature>
<evidence type="ECO:0000313" key="5">
    <source>
        <dbReference type="Proteomes" id="UP000501812"/>
    </source>
</evidence>
<comment type="similarity">
    <text evidence="1 2">Belongs to the small heat shock protein (HSP20) family.</text>
</comment>